<dbReference type="AlphaFoldDB" id="A0A812IBB9"/>
<accession>A0A812IBB9</accession>
<evidence type="ECO:0000256" key="5">
    <source>
        <dbReference type="ARBA" id="ARBA00023136"/>
    </source>
</evidence>
<feature type="transmembrane region" description="Helical" evidence="7">
    <location>
        <begin position="274"/>
        <end position="295"/>
    </location>
</feature>
<feature type="transmembrane region" description="Helical" evidence="7">
    <location>
        <begin position="414"/>
        <end position="440"/>
    </location>
</feature>
<gene>
    <name evidence="8" type="primary">Slc44a2</name>
    <name evidence="8" type="ORF">SNAT2548_LOCUS3852</name>
</gene>
<dbReference type="Pfam" id="PF04515">
    <property type="entry name" value="Choline_transpo"/>
    <property type="match status" value="1"/>
</dbReference>
<comment type="similarity">
    <text evidence="2 7">Belongs to the CTL (choline transporter-like) family.</text>
</comment>
<evidence type="ECO:0000256" key="1">
    <source>
        <dbReference type="ARBA" id="ARBA00004141"/>
    </source>
</evidence>
<feature type="transmembrane region" description="Helical" evidence="7">
    <location>
        <begin position="647"/>
        <end position="665"/>
    </location>
</feature>
<reference evidence="8" key="1">
    <citation type="submission" date="2021-02" db="EMBL/GenBank/DDBJ databases">
        <authorList>
            <person name="Dougan E. K."/>
            <person name="Rhodes N."/>
            <person name="Thang M."/>
            <person name="Chan C."/>
        </authorList>
    </citation>
    <scope>NUCLEOTIDE SEQUENCE</scope>
</reference>
<dbReference type="InterPro" id="IPR007603">
    <property type="entry name" value="Choline_transptr-like"/>
</dbReference>
<evidence type="ECO:0000256" key="6">
    <source>
        <dbReference type="ARBA" id="ARBA00023180"/>
    </source>
</evidence>
<organism evidence="8 9">
    <name type="scientific">Symbiodinium natans</name>
    <dbReference type="NCBI Taxonomy" id="878477"/>
    <lineage>
        <taxon>Eukaryota</taxon>
        <taxon>Sar</taxon>
        <taxon>Alveolata</taxon>
        <taxon>Dinophyceae</taxon>
        <taxon>Suessiales</taxon>
        <taxon>Symbiodiniaceae</taxon>
        <taxon>Symbiodinium</taxon>
    </lineage>
</organism>
<keyword evidence="4 7" id="KW-1133">Transmembrane helix</keyword>
<evidence type="ECO:0000313" key="9">
    <source>
        <dbReference type="Proteomes" id="UP000604046"/>
    </source>
</evidence>
<keyword evidence="9" id="KW-1185">Reference proteome</keyword>
<dbReference type="PANTHER" id="PTHR12385:SF14">
    <property type="entry name" value="CHOLINE TRANSPORTER-LIKE 2"/>
    <property type="match status" value="1"/>
</dbReference>
<comment type="subcellular location">
    <subcellularLocation>
        <location evidence="7">Cell membrane</location>
        <topology evidence="7">Multi-pass membrane protein</topology>
    </subcellularLocation>
    <subcellularLocation>
        <location evidence="1">Membrane</location>
        <topology evidence="1">Multi-pass membrane protein</topology>
    </subcellularLocation>
</comment>
<name>A0A812IBB9_9DINO</name>
<dbReference type="PANTHER" id="PTHR12385">
    <property type="entry name" value="CHOLINE TRANSPORTER-LIKE (SLC FAMILY 44)"/>
    <property type="match status" value="1"/>
</dbReference>
<dbReference type="Proteomes" id="UP000604046">
    <property type="component" value="Unassembled WGS sequence"/>
</dbReference>
<comment type="function">
    <text evidence="7">Choline transporter.</text>
</comment>
<feature type="transmembrane region" description="Helical" evidence="7">
    <location>
        <begin position="373"/>
        <end position="394"/>
    </location>
</feature>
<protein>
    <recommendedName>
        <fullName evidence="7">Choline transporter-like protein</fullName>
    </recommendedName>
</protein>
<keyword evidence="3 7" id="KW-0812">Transmembrane</keyword>
<evidence type="ECO:0000256" key="3">
    <source>
        <dbReference type="ARBA" id="ARBA00022692"/>
    </source>
</evidence>
<evidence type="ECO:0000256" key="4">
    <source>
        <dbReference type="ARBA" id="ARBA00022989"/>
    </source>
</evidence>
<evidence type="ECO:0000313" key="8">
    <source>
        <dbReference type="EMBL" id="CAE7032001.1"/>
    </source>
</evidence>
<dbReference type="OrthoDB" id="420919at2759"/>
<feature type="transmembrane region" description="Helical" evidence="7">
    <location>
        <begin position="481"/>
        <end position="512"/>
    </location>
</feature>
<proteinExistence type="inferred from homology"/>
<comment type="caution">
    <text evidence="8">The sequence shown here is derived from an EMBL/GenBank/DDBJ whole genome shotgun (WGS) entry which is preliminary data.</text>
</comment>
<evidence type="ECO:0000256" key="7">
    <source>
        <dbReference type="RuleBase" id="RU368066"/>
    </source>
</evidence>
<evidence type="ECO:0000256" key="2">
    <source>
        <dbReference type="ARBA" id="ARBA00007168"/>
    </source>
</evidence>
<feature type="transmembrane region" description="Helical" evidence="7">
    <location>
        <begin position="548"/>
        <end position="568"/>
    </location>
</feature>
<dbReference type="EMBL" id="CAJNDS010000236">
    <property type="protein sequence ID" value="CAE7032001.1"/>
    <property type="molecule type" value="Genomic_DNA"/>
</dbReference>
<dbReference type="GO" id="GO:0022857">
    <property type="term" value="F:transmembrane transporter activity"/>
    <property type="evidence" value="ECO:0007669"/>
    <property type="project" value="UniProtKB-UniRule"/>
</dbReference>
<keyword evidence="6" id="KW-0325">Glycoprotein</keyword>
<feature type="transmembrane region" description="Helical" evidence="7">
    <location>
        <begin position="301"/>
        <end position="322"/>
    </location>
</feature>
<keyword evidence="5 7" id="KW-0472">Membrane</keyword>
<dbReference type="GO" id="GO:0005886">
    <property type="term" value="C:plasma membrane"/>
    <property type="evidence" value="ECO:0007669"/>
    <property type="project" value="UniProtKB-SubCell"/>
</dbReference>
<sequence>MCCGADDDEDEQAAGNPGPDIKRRCTDVCCIPVLVVFTIWPIAVVLGLKDVDGAYALTHGHDHYGQFCGREPLEAKPFAAFPDLENDFKKDPLLQNRYGVCVDACPQQFQSITDYDGQLKEGGQPLRKTASMDWYISLPTIPIAGRCIPYDPPAEFTGAVEFCADPPCLEKPGVPRSSREVCGLRRDNTSHFWLLSEVNAILEDGWKREGVDDQVLAERIRLAANDKIQHCKVKVYRDTRVRTAPVDASLTYSLLTKYTGQIFTWCTMIYEHRWLVLGLGIGGSLILSMVIIMGFACCVGLVLNVLIALLFLVLICADYVLFFQAGIVTGRTGRMVVDLVQQATEWDMPAELETLIEDSTEDEQMRAIYKWSAIGLLVGILVLACAAVATRKNFRILVELLKEASNTMREMPSLLLAPFVLALSMIFMSVVMLWVALAVATASATDIPRTLEAWHFYIHPALEAVGLAQADEMSQLRQTALIFNLFVFLFIYHFHASLCIAITAMCVSHWYFYRNDPDRNAGTGVNSDGWFFGRPVLLAFLRLCRHHLGSLVFGSCIMAVATMLRLIFEYIAAKTKDQESNPVVRAVVCACRCGLWCLERCLQFITEYAYVYVAVTGKTFCASAHASFVFFAKYPVQTAMDKMASAALGYLLCVTVPLGLAVVAFPWLSQAWPPCAFVIIALSYVTTRLAAGIYDVCITTLFVCVMRDCEHYGGRCWDPKHTYSACKAPAEL</sequence>